<dbReference type="FunFam" id="3.90.550.10:FF:000065">
    <property type="entry name" value="UDP-glucose:glycoprotein glucosyltransferase, putative"/>
    <property type="match status" value="1"/>
</dbReference>
<evidence type="ECO:0000313" key="17">
    <source>
        <dbReference type="Proteomes" id="UP001140091"/>
    </source>
</evidence>
<dbReference type="GO" id="GO:0003980">
    <property type="term" value="F:UDP-glucose:glycoprotein glucosyltransferase activity"/>
    <property type="evidence" value="ECO:0007669"/>
    <property type="project" value="InterPro"/>
</dbReference>
<evidence type="ECO:0000256" key="8">
    <source>
        <dbReference type="ARBA" id="ARBA00023180"/>
    </source>
</evidence>
<evidence type="ECO:0000256" key="3">
    <source>
        <dbReference type="ARBA" id="ARBA00004922"/>
    </source>
</evidence>
<dbReference type="EMBL" id="JANBPK010000725">
    <property type="protein sequence ID" value="KAJ2934132.1"/>
    <property type="molecule type" value="Genomic_DNA"/>
</dbReference>
<evidence type="ECO:0000259" key="13">
    <source>
        <dbReference type="Pfam" id="PF18402"/>
    </source>
</evidence>
<evidence type="ECO:0000256" key="4">
    <source>
        <dbReference type="ARBA" id="ARBA00006351"/>
    </source>
</evidence>
<dbReference type="OrthoDB" id="27683at2759"/>
<keyword evidence="17" id="KW-1185">Reference proteome</keyword>
<gene>
    <name evidence="16" type="ORF">H1R20_g2946</name>
</gene>
<comment type="subcellular location">
    <subcellularLocation>
        <location evidence="2">Endoplasmic reticulum lumen</location>
    </subcellularLocation>
</comment>
<keyword evidence="6 10" id="KW-0732">Signal</keyword>
<evidence type="ECO:0000256" key="2">
    <source>
        <dbReference type="ARBA" id="ARBA00004319"/>
    </source>
</evidence>
<comment type="similarity">
    <text evidence="4">Belongs to the glycosyltransferase 8 family.</text>
</comment>
<dbReference type="GO" id="GO:0018279">
    <property type="term" value="P:protein N-linked glycosylation via asparagine"/>
    <property type="evidence" value="ECO:0007669"/>
    <property type="project" value="TreeGrafter"/>
</dbReference>
<evidence type="ECO:0000256" key="10">
    <source>
        <dbReference type="SAM" id="SignalP"/>
    </source>
</evidence>
<dbReference type="InterPro" id="IPR040497">
    <property type="entry name" value="Glyco_transf_24"/>
</dbReference>
<evidence type="ECO:0000256" key="6">
    <source>
        <dbReference type="ARBA" id="ARBA00022729"/>
    </source>
</evidence>
<reference evidence="16" key="1">
    <citation type="submission" date="2022-06" db="EMBL/GenBank/DDBJ databases">
        <title>Genome Sequence of Candolleomyces eurysporus.</title>
        <authorList>
            <person name="Buettner E."/>
        </authorList>
    </citation>
    <scope>NUCLEOTIDE SEQUENCE</scope>
    <source>
        <strain evidence="16">VTCC 930004</strain>
    </source>
</reference>
<feature type="domain" description="UGGT thioredoxin-like" evidence="11">
    <location>
        <begin position="31"/>
        <end position="230"/>
    </location>
</feature>
<evidence type="ECO:0008006" key="18">
    <source>
        <dbReference type="Google" id="ProtNLM"/>
    </source>
</evidence>
<feature type="domain" description="UGGT thioredoxin-like" evidence="13">
    <location>
        <begin position="433"/>
        <end position="695"/>
    </location>
</feature>
<accession>A0A9W8ML95</accession>
<dbReference type="CDD" id="cd06432">
    <property type="entry name" value="GT8_HUGT1_C_like"/>
    <property type="match status" value="1"/>
</dbReference>
<dbReference type="SUPFAM" id="SSF53448">
    <property type="entry name" value="Nucleotide-diphospho-sugar transferases"/>
    <property type="match status" value="1"/>
</dbReference>
<dbReference type="InterPro" id="IPR040694">
    <property type="entry name" value="UGGT_TRXL_2"/>
</dbReference>
<evidence type="ECO:0000256" key="7">
    <source>
        <dbReference type="ARBA" id="ARBA00022824"/>
    </source>
</evidence>
<evidence type="ECO:0000256" key="5">
    <source>
        <dbReference type="ARBA" id="ARBA00022679"/>
    </source>
</evidence>
<keyword evidence="7" id="KW-0256">Endoplasmic reticulum</keyword>
<evidence type="ECO:0000256" key="9">
    <source>
        <dbReference type="SAM" id="MobiDB-lite"/>
    </source>
</evidence>
<evidence type="ECO:0000259" key="14">
    <source>
        <dbReference type="Pfam" id="PF18403"/>
    </source>
</evidence>
<feature type="domain" description="Glucosyltransferase 24 catalytic" evidence="15">
    <location>
        <begin position="1262"/>
        <end position="1527"/>
    </location>
</feature>
<evidence type="ECO:0000313" key="16">
    <source>
        <dbReference type="EMBL" id="KAJ2934132.1"/>
    </source>
</evidence>
<dbReference type="GO" id="GO:0036503">
    <property type="term" value="P:ERAD pathway"/>
    <property type="evidence" value="ECO:0007669"/>
    <property type="project" value="TreeGrafter"/>
</dbReference>
<sequence length="1585" mass="175705">MKRFLHLLLAAIAANAASPPVQVSLKSSWPAPSSLVELLETFALEDAESFYPLLDLLTNREVLPSVNVSPEGLHQATVEIAKSNKLLEQPGSLESVEMNLAMHAATPKIEAFYTYYETHHSASEGRKCGSWVDWYGDVVCDVEKLASLAGVETLDSSETHGSYPRPKTLTFDHIHPSSELLVERPKRTAILYASLTSPNFRELHEYLYKLSNKPNPHVEYVLRHLPPTGRAGQGSTLSGFGVGLDLKKMDYLALDDRLSKSAGKVQQKDTAASEDTVAVDPIMQLIEAYPENTTASDAKGLTKEEFLELGPQAVQLIADSEDPLETFIALSQNFPKYATSIPRRVVANESITKELHENGLKVQPGMNVMWINGGMLDGKETEPLGLLRQIKKERAIMRSLASLGLSRAQAIEVLTHSNITAAQRGGSVLDGLFDASDRQEGGGLIVYWNDVHKDQRYAHFSNSLYTLLRPTFPGQFPSVKANLFNVVLALDLSQTASLNFITGPMSNILERRLPFRFGVVPIAETENGIKMARLFYHLIDVFGRKKTLEFLTKVSPTEGPMAVRGESVHWPSIEDAYNQLMEVELSENPDTPKVTFYAVLKGEAPAGAPVEKLAAYHERLGTTLSQSRTGHAFFNGKPSVFDSQFLRSLQSDFGTFQQYYQESIYNGIITDAQMADLGDHFYDLPTTGKRRSVYIFPKTPADLQIANVPEALSNANLKLQTGSYLYTNAEAVPLSIYVVGDFDSEAGLSLVSEALDSLTETSEARVSFIANPKFIEKFGPESPSTLLSFLVKQGILQNWSSKGAVGVLKSALGIFATATDDNGDQAPLSQKAALEHVTAGLEFNEKDYADYIVSARLFLKQLKIEPGQLAVIVNGRIVSPITPGTFKAGDFEALGGFELRKRTEPVIAALKDVVPELIEDKLQFAELASLASSIIAKIQQPDPSESGLFDSGAKPRHRNYNLLDSEYSSFEYGDNTTALYHVAVIVDPLSESGQKWSSLLKWLSNIPDMYIKVYLNPGPYTDLPLKRFYRYNLLTSLSYDVDGQEIPSEIVFKGLPVDPIYTLAMDVPSSWLVRPRESLYDLDNIQLGQLLAQDNSVTAIFSLDALILDGHARDASTQAPPRGVQLQLTTPTPEGATVPIQDTLVVANLGYFQFRVAPGVFGLEIREGRGRKIFDMVSVGGQGWDSPGVEETGVEVALTSFEGVTLYPRLKRKSGMEREDVLAQSADNGGVLDNITSKISGIFKGKKTTESGVVPVKKQADINIFTVASGLLYERFASIMILSVLRNTKHTVKFWFIENFLSPSFLEFIPHMAAEYGFDYELVTYRWPSWLRAQTEKQRIIWAYKILFLDVLFPMDLKKVIFVDADQIVRADLKELVDLDLHGAPYGYTPMGDDNHEMEGFRFWKTGYWKNFLEGKPYHISALYVIDLVKFRQMAAGDILRQQYQALSADPNSLANLDQDLPNNLQNQVPIHSLHEDWLWCETWCSKDRLDRAKTIDLCQNPLTKEPKLSRARQIPEWEVYDTEIANLTRRLAEQGKIHSGLSTADTNVLAGGPSDKKSADGEPTQGESGAGSEKSDGERPRDEL</sequence>
<evidence type="ECO:0000256" key="1">
    <source>
        <dbReference type="ARBA" id="ARBA00001913"/>
    </source>
</evidence>
<dbReference type="InterPro" id="IPR029044">
    <property type="entry name" value="Nucleotide-diphossugar_trans"/>
</dbReference>
<feature type="domain" description="UGGT thioredoxin-like" evidence="12">
    <location>
        <begin position="296"/>
        <end position="424"/>
    </location>
</feature>
<protein>
    <recommendedName>
        <fullName evidence="18">Glycosyltransferase family 24 protein</fullName>
    </recommendedName>
</protein>
<name>A0A9W8ML95_9AGAR</name>
<proteinExistence type="inferred from homology"/>
<dbReference type="Proteomes" id="UP001140091">
    <property type="component" value="Unassembled WGS sequence"/>
</dbReference>
<feature type="compositionally biased region" description="Basic and acidic residues" evidence="9">
    <location>
        <begin position="1574"/>
        <end position="1585"/>
    </location>
</feature>
<dbReference type="InterPro" id="IPR040692">
    <property type="entry name" value="UGGT_TRXL_3"/>
</dbReference>
<dbReference type="PANTHER" id="PTHR11226">
    <property type="entry name" value="UDP-GLUCOSE GLYCOPROTEIN:GLUCOSYLTRANSFERASE"/>
    <property type="match status" value="1"/>
</dbReference>
<feature type="signal peptide" evidence="10">
    <location>
        <begin position="1"/>
        <end position="16"/>
    </location>
</feature>
<dbReference type="GO" id="GO:0051082">
    <property type="term" value="F:unfolded protein binding"/>
    <property type="evidence" value="ECO:0007669"/>
    <property type="project" value="TreeGrafter"/>
</dbReference>
<dbReference type="Gene3D" id="3.90.550.10">
    <property type="entry name" value="Spore Coat Polysaccharide Biosynthesis Protein SpsA, Chain A"/>
    <property type="match status" value="1"/>
</dbReference>
<feature type="chain" id="PRO_5040802060" description="Glycosyltransferase family 24 protein" evidence="10">
    <location>
        <begin position="17"/>
        <end position="1585"/>
    </location>
</feature>
<dbReference type="InterPro" id="IPR040693">
    <property type="entry name" value="UGGT_TRXL_1"/>
</dbReference>
<dbReference type="Pfam" id="PF18403">
    <property type="entry name" value="Thioredoxin_15"/>
    <property type="match status" value="1"/>
</dbReference>
<organism evidence="16 17">
    <name type="scientific">Candolleomyces eurysporus</name>
    <dbReference type="NCBI Taxonomy" id="2828524"/>
    <lineage>
        <taxon>Eukaryota</taxon>
        <taxon>Fungi</taxon>
        <taxon>Dikarya</taxon>
        <taxon>Basidiomycota</taxon>
        <taxon>Agaricomycotina</taxon>
        <taxon>Agaricomycetes</taxon>
        <taxon>Agaricomycetidae</taxon>
        <taxon>Agaricales</taxon>
        <taxon>Agaricineae</taxon>
        <taxon>Psathyrellaceae</taxon>
        <taxon>Candolleomyces</taxon>
    </lineage>
</organism>
<dbReference type="Pfam" id="PF18401">
    <property type="entry name" value="Thioredoxin_13"/>
    <property type="match status" value="1"/>
</dbReference>
<feature type="region of interest" description="Disordered" evidence="9">
    <location>
        <begin position="1543"/>
        <end position="1585"/>
    </location>
</feature>
<comment type="pathway">
    <text evidence="3">Protein modification; protein glycosylation.</text>
</comment>
<feature type="domain" description="UDP-glucose:glycoprotein glucosyltransferase thioredoxin-like" evidence="14">
    <location>
        <begin position="729"/>
        <end position="936"/>
    </location>
</feature>
<dbReference type="InterPro" id="IPR009448">
    <property type="entry name" value="UDP-g_GGtrans"/>
</dbReference>
<evidence type="ECO:0000259" key="11">
    <source>
        <dbReference type="Pfam" id="PF18400"/>
    </source>
</evidence>
<evidence type="ECO:0000259" key="15">
    <source>
        <dbReference type="Pfam" id="PF18404"/>
    </source>
</evidence>
<dbReference type="GO" id="GO:0005788">
    <property type="term" value="C:endoplasmic reticulum lumen"/>
    <property type="evidence" value="ECO:0007669"/>
    <property type="project" value="UniProtKB-SubCell"/>
</dbReference>
<dbReference type="PANTHER" id="PTHR11226:SF0">
    <property type="entry name" value="UDP-GLUCOSE:GLYCOPROTEIN GLUCOSYLTRANSFERASE"/>
    <property type="match status" value="1"/>
</dbReference>
<dbReference type="Pfam" id="PF18404">
    <property type="entry name" value="Glyco_transf_24"/>
    <property type="match status" value="1"/>
</dbReference>
<dbReference type="Pfam" id="PF18402">
    <property type="entry name" value="Thioredoxin_14"/>
    <property type="match status" value="1"/>
</dbReference>
<keyword evidence="8" id="KW-0325">Glycoprotein</keyword>
<dbReference type="Pfam" id="PF06427">
    <property type="entry name" value="UDP-g_GGTase"/>
    <property type="match status" value="1"/>
</dbReference>
<keyword evidence="5" id="KW-0808">Transferase</keyword>
<feature type="non-terminal residue" evidence="16">
    <location>
        <position position="1"/>
    </location>
</feature>
<evidence type="ECO:0000259" key="12">
    <source>
        <dbReference type="Pfam" id="PF18401"/>
    </source>
</evidence>
<comment type="cofactor">
    <cofactor evidence="1">
        <name>Ca(2+)</name>
        <dbReference type="ChEBI" id="CHEBI:29108"/>
    </cofactor>
</comment>
<dbReference type="Pfam" id="PF18400">
    <property type="entry name" value="Thioredoxin_12"/>
    <property type="match status" value="1"/>
</dbReference>
<dbReference type="InterPro" id="IPR040525">
    <property type="entry name" value="UGGT_TRXL_4"/>
</dbReference>
<comment type="caution">
    <text evidence="16">The sequence shown here is derived from an EMBL/GenBank/DDBJ whole genome shotgun (WGS) entry which is preliminary data.</text>
</comment>